<dbReference type="Gene3D" id="1.10.443.10">
    <property type="entry name" value="Intergrase catalytic core"/>
    <property type="match status" value="1"/>
</dbReference>
<comment type="similarity">
    <text evidence="1">Belongs to the 'phage' integrase family.</text>
</comment>
<sequence>MSVKGGVYQRGPFWLDYVRGTDGQPASDRWYIWWYDTAAGRQQRRSTRTSDVRVACDKLDEHYLASHRLTPDEQAVYTVHDALADYYVEKGQHLPSADPIRARFKLLTRFLEIERAAKRIPSPLLPDHIDDRLLNRFRSWGVADPIVARKKDKDGNWIDGKSRKRAASTVEESVIQLKAALNYALSQRRTKYVPPIQHKTRDQVTPERTFRLSVATLGEMLDYSLRGAGKYGGHGDRLLPLRRYLIAAICTLGRPDAIFDMSVQPDRGQWMAGDHLFNLNQLGRVQTKKVRPVMPVVPLLESWLEVTNEWFVCRERKTFDRKQKVDVIEQFPVDGIRSAWDGVCERFKIPEGWGPKLVRHSMATILANRGVDLVQLEMALGHRVIRKTSSRYAIFGPEYLASVRSGIEDVVADLTKMAGPALHAKLTQKDENVRVLRA</sequence>
<gene>
    <name evidence="4" type="ORF">UFOVP152_54</name>
</gene>
<reference evidence="4" key="1">
    <citation type="submission" date="2020-05" db="EMBL/GenBank/DDBJ databases">
        <authorList>
            <person name="Chiriac C."/>
            <person name="Salcher M."/>
            <person name="Ghai R."/>
            <person name="Kavagutti S V."/>
        </authorList>
    </citation>
    <scope>NUCLEOTIDE SEQUENCE</scope>
</reference>
<dbReference type="GO" id="GO:0015074">
    <property type="term" value="P:DNA integration"/>
    <property type="evidence" value="ECO:0007669"/>
    <property type="project" value="InterPro"/>
</dbReference>
<feature type="domain" description="Tyr recombinase" evidence="3">
    <location>
        <begin position="207"/>
        <end position="405"/>
    </location>
</feature>
<dbReference type="GO" id="GO:0003677">
    <property type="term" value="F:DNA binding"/>
    <property type="evidence" value="ECO:0007669"/>
    <property type="project" value="InterPro"/>
</dbReference>
<accession>A0A6J7WCH7</accession>
<proteinExistence type="inferred from homology"/>
<dbReference type="InterPro" id="IPR011010">
    <property type="entry name" value="DNA_brk_join_enz"/>
</dbReference>
<dbReference type="PROSITE" id="PS51898">
    <property type="entry name" value="TYR_RECOMBINASE"/>
    <property type="match status" value="1"/>
</dbReference>
<evidence type="ECO:0000313" key="4">
    <source>
        <dbReference type="EMBL" id="CAB5162817.1"/>
    </source>
</evidence>
<evidence type="ECO:0000256" key="2">
    <source>
        <dbReference type="ARBA" id="ARBA00023172"/>
    </source>
</evidence>
<dbReference type="SUPFAM" id="SSF56349">
    <property type="entry name" value="DNA breaking-rejoining enzymes"/>
    <property type="match status" value="1"/>
</dbReference>
<dbReference type="GO" id="GO:0006310">
    <property type="term" value="P:DNA recombination"/>
    <property type="evidence" value="ECO:0007669"/>
    <property type="project" value="UniProtKB-KW"/>
</dbReference>
<name>A0A6J7WCH7_9CAUD</name>
<dbReference type="Pfam" id="PF00589">
    <property type="entry name" value="Phage_integrase"/>
    <property type="match status" value="1"/>
</dbReference>
<dbReference type="InterPro" id="IPR013762">
    <property type="entry name" value="Integrase-like_cat_sf"/>
</dbReference>
<dbReference type="InterPro" id="IPR002104">
    <property type="entry name" value="Integrase_catalytic"/>
</dbReference>
<protein>
    <submittedName>
        <fullName evidence="4">Integrase, catalytic domain containing protein</fullName>
    </submittedName>
</protein>
<dbReference type="EMBL" id="LR798200">
    <property type="protein sequence ID" value="CAB5162817.1"/>
    <property type="molecule type" value="Genomic_DNA"/>
</dbReference>
<evidence type="ECO:0000259" key="3">
    <source>
        <dbReference type="PROSITE" id="PS51898"/>
    </source>
</evidence>
<evidence type="ECO:0000256" key="1">
    <source>
        <dbReference type="ARBA" id="ARBA00008857"/>
    </source>
</evidence>
<keyword evidence="2" id="KW-0233">DNA recombination</keyword>
<organism evidence="4">
    <name type="scientific">uncultured Caudovirales phage</name>
    <dbReference type="NCBI Taxonomy" id="2100421"/>
    <lineage>
        <taxon>Viruses</taxon>
        <taxon>Duplodnaviria</taxon>
        <taxon>Heunggongvirae</taxon>
        <taxon>Uroviricota</taxon>
        <taxon>Caudoviricetes</taxon>
        <taxon>Peduoviridae</taxon>
        <taxon>Maltschvirus</taxon>
        <taxon>Maltschvirus maltsch</taxon>
    </lineage>
</organism>